<dbReference type="InterPro" id="IPR022409">
    <property type="entry name" value="PKD/Chitinase_dom"/>
</dbReference>
<reference evidence="3" key="1">
    <citation type="submission" date="2017-06" db="EMBL/GenBank/DDBJ databases">
        <title>Complete genome sequence of Capnocytophaga sp. KCOM 1579 (=ChDC OS43) isolated from a human refractory periapical abscess lesion.</title>
        <authorList>
            <person name="Kook J.-K."/>
            <person name="Park S.-N."/>
            <person name="Lim Y.K."/>
            <person name="Roh H."/>
        </authorList>
    </citation>
    <scope>NUCLEOTIDE SEQUENCE [LARGE SCALE GENOMIC DNA]</scope>
    <source>
        <strain evidence="3">ChDC OS43</strain>
    </source>
</reference>
<dbReference type="EMBL" id="CP022022">
    <property type="protein sequence ID" value="ASF43359.1"/>
    <property type="molecule type" value="Genomic_DNA"/>
</dbReference>
<feature type="domain" description="PKD" evidence="1">
    <location>
        <begin position="58"/>
        <end position="107"/>
    </location>
</feature>
<dbReference type="Pfam" id="PF18911">
    <property type="entry name" value="PKD_4"/>
    <property type="match status" value="1"/>
</dbReference>
<organism evidence="2 3">
    <name type="scientific">Capnocytophaga endodontalis</name>
    <dbReference type="NCBI Taxonomy" id="2708117"/>
    <lineage>
        <taxon>Bacteria</taxon>
        <taxon>Pseudomonadati</taxon>
        <taxon>Bacteroidota</taxon>
        <taxon>Flavobacteriia</taxon>
        <taxon>Flavobacteriales</taxon>
        <taxon>Flavobacteriaceae</taxon>
        <taxon>Capnocytophaga</taxon>
    </lineage>
</organism>
<dbReference type="KEGG" id="capn:CBG49_09920"/>
<protein>
    <submittedName>
        <fullName evidence="2">PKD domain protein</fullName>
    </submittedName>
</protein>
<dbReference type="Gene3D" id="2.60.40.10">
    <property type="entry name" value="Immunoglobulins"/>
    <property type="match status" value="3"/>
</dbReference>
<dbReference type="Pfam" id="PF00801">
    <property type="entry name" value="PKD"/>
    <property type="match status" value="2"/>
</dbReference>
<dbReference type="Proteomes" id="UP000197007">
    <property type="component" value="Chromosome"/>
</dbReference>
<dbReference type="InterPro" id="IPR013783">
    <property type="entry name" value="Ig-like_fold"/>
</dbReference>
<evidence type="ECO:0000259" key="1">
    <source>
        <dbReference type="PROSITE" id="PS50093"/>
    </source>
</evidence>
<sequence>MSLYRYFIICLIAFAVVSCYQETEIPVKASFQMSFRNGDESVPVYVKMNNTSSGGEHYQWEFESGTPNTSTEKSPEVLYTQHGSYKVKLTVTNEYKESDTQEQTITIKDAIKKASFTKEIVMNSYPPVTVKFTNTTQGENLTHKWLFKGGIPETFEGKTPPSVVFSTEGKHEITLEVSNGYDRQTFSDFVEVKPAIKPAFSWQIPIEDEDLQVPVNITLQNKTENAISYQWTFQGGVPNTSTEVNPKVTYTNAGTYTIILVASNGKTTQTLQKQITVYPDTGIYVLENVKLGINYAHNSEKVAAFYSTKLKKSFFSKDITAENAPLIDIVFQGGSPTFSSNKFVSPTEAQKYAFFPITGAKTTVFVNSQEICNCGINFTEEEFNAMTNDSPLRALSITHSAAGAQAFTNTLPRIVLFQTHDGRKGAIKIKQFVSKGAENSYILCDIKVQK</sequence>
<dbReference type="SUPFAM" id="SSF49299">
    <property type="entry name" value="PKD domain"/>
    <property type="match status" value="3"/>
</dbReference>
<accession>A0A1Z4BQ18</accession>
<gene>
    <name evidence="2" type="ORF">CBG49_09920</name>
</gene>
<dbReference type="PROSITE" id="PS50093">
    <property type="entry name" value="PKD"/>
    <property type="match status" value="2"/>
</dbReference>
<keyword evidence="3" id="KW-1185">Reference proteome</keyword>
<feature type="domain" description="PKD" evidence="1">
    <location>
        <begin position="223"/>
        <end position="277"/>
    </location>
</feature>
<evidence type="ECO:0000313" key="3">
    <source>
        <dbReference type="Proteomes" id="UP000197007"/>
    </source>
</evidence>
<dbReference type="RefSeq" id="WP_088594364.1">
    <property type="nucleotide sequence ID" value="NZ_CP022022.1"/>
</dbReference>
<name>A0A1Z4BQ18_9FLAO</name>
<dbReference type="CDD" id="cd00146">
    <property type="entry name" value="PKD"/>
    <property type="match status" value="2"/>
</dbReference>
<dbReference type="InterPro" id="IPR000601">
    <property type="entry name" value="PKD_dom"/>
</dbReference>
<dbReference type="InterPro" id="IPR035986">
    <property type="entry name" value="PKD_dom_sf"/>
</dbReference>
<dbReference type="PROSITE" id="PS51257">
    <property type="entry name" value="PROKAR_LIPOPROTEIN"/>
    <property type="match status" value="1"/>
</dbReference>
<evidence type="ECO:0000313" key="2">
    <source>
        <dbReference type="EMBL" id="ASF43359.1"/>
    </source>
</evidence>
<dbReference type="SMART" id="SM00089">
    <property type="entry name" value="PKD"/>
    <property type="match status" value="3"/>
</dbReference>
<proteinExistence type="predicted"/>
<dbReference type="AlphaFoldDB" id="A0A1Z4BQ18"/>